<keyword evidence="4" id="KW-1185">Reference proteome</keyword>
<dbReference type="PANTHER" id="PTHR39196:SF1">
    <property type="entry name" value="PRIMOSOME, DNAD SUBUNIT"/>
    <property type="match status" value="1"/>
</dbReference>
<proteinExistence type="predicted"/>
<evidence type="ECO:0000256" key="1">
    <source>
        <dbReference type="SAM" id="MobiDB-lite"/>
    </source>
</evidence>
<feature type="compositionally biased region" description="Basic and acidic residues" evidence="1">
    <location>
        <begin position="152"/>
        <end position="172"/>
    </location>
</feature>
<dbReference type="RefSeq" id="WP_129976007.1">
    <property type="nucleotide sequence ID" value="NZ_JAFIKS010000044.1"/>
</dbReference>
<accession>A0ABW9X8K5</accession>
<evidence type="ECO:0000313" key="3">
    <source>
        <dbReference type="EMBL" id="MZL78754.1"/>
    </source>
</evidence>
<reference evidence="3 4" key="1">
    <citation type="journal article" date="2019" name="Nat. Med.">
        <title>A library of human gut bacterial isolates paired with longitudinal multiomics data enables mechanistic microbiome research.</title>
        <authorList>
            <person name="Poyet M."/>
            <person name="Groussin M."/>
            <person name="Gibbons S.M."/>
            <person name="Avila-Pacheco J."/>
            <person name="Jiang X."/>
            <person name="Kearney S.M."/>
            <person name="Perrotta A.R."/>
            <person name="Berdy B."/>
            <person name="Zhao S."/>
            <person name="Lieberman T.D."/>
            <person name="Swanson P.K."/>
            <person name="Smith M."/>
            <person name="Roesemann S."/>
            <person name="Alexander J.E."/>
            <person name="Rich S.A."/>
            <person name="Livny J."/>
            <person name="Vlamakis H."/>
            <person name="Clish C."/>
            <person name="Bullock K."/>
            <person name="Deik A."/>
            <person name="Scott J."/>
            <person name="Pierce K.A."/>
            <person name="Xavier R.J."/>
            <person name="Alm E.J."/>
        </authorList>
    </citation>
    <scope>NUCLEOTIDE SEQUENCE [LARGE SCALE GENOMIC DNA]</scope>
    <source>
        <strain evidence="3 4">BIOML-A1</strain>
    </source>
</reference>
<feature type="region of interest" description="Disordered" evidence="1">
    <location>
        <begin position="138"/>
        <end position="172"/>
    </location>
</feature>
<evidence type="ECO:0000259" key="2">
    <source>
        <dbReference type="Pfam" id="PF14297"/>
    </source>
</evidence>
<gene>
    <name evidence="3" type="ORF">GT718_15675</name>
</gene>
<comment type="caution">
    <text evidence="3">The sequence shown here is derived from an EMBL/GenBank/DDBJ whole genome shotgun (WGS) entry which is preliminary data.</text>
</comment>
<dbReference type="EMBL" id="WWVW01000038">
    <property type="protein sequence ID" value="MZL78754.1"/>
    <property type="molecule type" value="Genomic_DNA"/>
</dbReference>
<feature type="compositionally biased region" description="Polar residues" evidence="1">
    <location>
        <begin position="142"/>
        <end position="151"/>
    </location>
</feature>
<dbReference type="InterPro" id="IPR025400">
    <property type="entry name" value="Lin1244/Lin1753-like_N"/>
</dbReference>
<dbReference type="Pfam" id="PF14297">
    <property type="entry name" value="Lin1244_N"/>
    <property type="match status" value="1"/>
</dbReference>
<organism evidence="3 4">
    <name type="scientific">Blautia massiliensis</name>
    <name type="common">ex Durand et al. 2017</name>
    <dbReference type="NCBI Taxonomy" id="1737424"/>
    <lineage>
        <taxon>Bacteria</taxon>
        <taxon>Bacillati</taxon>
        <taxon>Bacillota</taxon>
        <taxon>Clostridia</taxon>
        <taxon>Lachnospirales</taxon>
        <taxon>Lachnospiraceae</taxon>
        <taxon>Blautia</taxon>
    </lineage>
</organism>
<evidence type="ECO:0000313" key="4">
    <source>
        <dbReference type="Proteomes" id="UP000452293"/>
    </source>
</evidence>
<protein>
    <submittedName>
        <fullName evidence="3">DUF4373 domain-containing protein</fullName>
    </submittedName>
</protein>
<dbReference type="Proteomes" id="UP000452293">
    <property type="component" value="Unassembled WGS sequence"/>
</dbReference>
<name>A0ABW9X8K5_9FIRM</name>
<sequence>MARRRQEGNLFFRLDVDFFSDRKVKILKARYGADGITLYLYLLCEIYKTGYYLKIDRDFEYIVSDDLNMESNKVKQVLNFLLERSLFDNTLFQSDKVLTSAGIQRRYQAMVKARALKTPITVERFWLLPEEETETFIKVHPSLNNSENNPDNSRKKDDNSRKNDTKGKEKKEEYIYTAPPGTYFEDPSLNDIFLLFLKSRQNKGDQLTDEQIQLLAEEVLSLSSDPEERIAMVKKSIMNGWKGFYPVNKQKKKETSKNRFNNFHQRDYDFADYERRLLKQGAGGDEAGRKRIMG</sequence>
<dbReference type="PANTHER" id="PTHR39196">
    <property type="entry name" value="PRIMOSOME, DNAD SUBUNIT"/>
    <property type="match status" value="1"/>
</dbReference>
<feature type="domain" description="Lin1244/Lin1753-like N-terminal" evidence="2">
    <location>
        <begin position="11"/>
        <end position="103"/>
    </location>
</feature>